<reference evidence="2" key="1">
    <citation type="submission" date="2020-02" db="EMBL/GenBank/DDBJ databases">
        <authorList>
            <person name="Meier V. D."/>
        </authorList>
    </citation>
    <scope>NUCLEOTIDE SEQUENCE</scope>
    <source>
        <strain evidence="2">AVDCRST_MAG51</strain>
    </source>
</reference>
<sequence>GGHLIRLTAARRPDRGRHPAIADPRHAGGRGKAPRPAPALPADRPGPDTRSCRSIACVARGGPHHGFRRTEHHLPVQAGGAAAARCTVARGRSDRRGEHGRQRGGPAGRAQHRRLRLVLGFPPCVAGCGPALRGAARGRRSGFRGRRRRVAAGCRAVADRRRGWATGAETGGKAERAARWASAGQHRRGRRDGRRHRLDPRHADRDGQAAGHAAGSHVAAAVVVGLGNRLLPDQDRAAEGRPRHRLPHGRWRHDGGRPGGRSIRAVHGTQGRCGPDGAALRKVAGPPL</sequence>
<dbReference type="GO" id="GO:0004764">
    <property type="term" value="F:shikimate 3-dehydrogenase (NADP+) activity"/>
    <property type="evidence" value="ECO:0007669"/>
    <property type="project" value="UniProtKB-EC"/>
</dbReference>
<feature type="region of interest" description="Disordered" evidence="1">
    <location>
        <begin position="1"/>
        <end position="52"/>
    </location>
</feature>
<organism evidence="2">
    <name type="scientific">uncultured Ramlibacter sp</name>
    <dbReference type="NCBI Taxonomy" id="260755"/>
    <lineage>
        <taxon>Bacteria</taxon>
        <taxon>Pseudomonadati</taxon>
        <taxon>Pseudomonadota</taxon>
        <taxon>Betaproteobacteria</taxon>
        <taxon>Burkholderiales</taxon>
        <taxon>Comamonadaceae</taxon>
        <taxon>Ramlibacter</taxon>
        <taxon>environmental samples</taxon>
    </lineage>
</organism>
<feature type="region of interest" description="Disordered" evidence="1">
    <location>
        <begin position="165"/>
        <end position="215"/>
    </location>
</feature>
<feature type="compositionally biased region" description="Basic residues" evidence="1">
    <location>
        <begin position="185"/>
        <end position="199"/>
    </location>
</feature>
<gene>
    <name evidence="2" type="ORF">AVDCRST_MAG51-1980</name>
</gene>
<feature type="non-terminal residue" evidence="2">
    <location>
        <position position="288"/>
    </location>
</feature>
<evidence type="ECO:0000256" key="1">
    <source>
        <dbReference type="SAM" id="MobiDB-lite"/>
    </source>
</evidence>
<feature type="non-terminal residue" evidence="2">
    <location>
        <position position="1"/>
    </location>
</feature>
<dbReference type="AlphaFoldDB" id="A0A6J4PV90"/>
<feature type="compositionally biased region" description="Basic residues" evidence="1">
    <location>
        <begin position="242"/>
        <end position="251"/>
    </location>
</feature>
<protein>
    <submittedName>
        <fullName evidence="2">Quinate/shikimate 5-dehydrogenase I delta</fullName>
        <ecNumber evidence="2">1.1.1.25</ecNumber>
    </submittedName>
</protein>
<name>A0A6J4PV90_9BURK</name>
<proteinExistence type="predicted"/>
<feature type="compositionally biased region" description="Basic and acidic residues" evidence="1">
    <location>
        <begin position="91"/>
        <end position="101"/>
    </location>
</feature>
<keyword evidence="2" id="KW-0560">Oxidoreductase</keyword>
<evidence type="ECO:0000313" key="2">
    <source>
        <dbReference type="EMBL" id="CAA9420539.1"/>
    </source>
</evidence>
<feature type="region of interest" description="Disordered" evidence="1">
    <location>
        <begin position="89"/>
        <end position="110"/>
    </location>
</feature>
<feature type="region of interest" description="Disordered" evidence="1">
    <location>
        <begin position="233"/>
        <end position="288"/>
    </location>
</feature>
<dbReference type="EMBL" id="CADCUX010000419">
    <property type="protein sequence ID" value="CAA9420539.1"/>
    <property type="molecule type" value="Genomic_DNA"/>
</dbReference>
<accession>A0A6J4PV90</accession>
<dbReference type="EC" id="1.1.1.25" evidence="2"/>